<evidence type="ECO:0000256" key="2">
    <source>
        <dbReference type="ARBA" id="ARBA00022737"/>
    </source>
</evidence>
<dbReference type="PANTHER" id="PTHR46652">
    <property type="entry name" value="LEUCINE-RICH REPEAT AND IQ DOMAIN-CONTAINING PROTEIN 1-RELATED"/>
    <property type="match status" value="1"/>
</dbReference>
<organism evidence="3">
    <name type="scientific">Hexamita inflata</name>
    <dbReference type="NCBI Taxonomy" id="28002"/>
    <lineage>
        <taxon>Eukaryota</taxon>
        <taxon>Metamonada</taxon>
        <taxon>Diplomonadida</taxon>
        <taxon>Hexamitidae</taxon>
        <taxon>Hexamitinae</taxon>
        <taxon>Hexamita</taxon>
    </lineage>
</organism>
<dbReference type="Proteomes" id="UP001642409">
    <property type="component" value="Unassembled WGS sequence"/>
</dbReference>
<dbReference type="InterPro" id="IPR025875">
    <property type="entry name" value="Leu-rich_rpt_4"/>
</dbReference>
<keyword evidence="5" id="KW-1185">Reference proteome</keyword>
<dbReference type="InterPro" id="IPR032675">
    <property type="entry name" value="LRR_dom_sf"/>
</dbReference>
<keyword evidence="2" id="KW-0677">Repeat</keyword>
<dbReference type="SMART" id="SM00365">
    <property type="entry name" value="LRR_SD22"/>
    <property type="match status" value="19"/>
</dbReference>
<reference evidence="4 5" key="2">
    <citation type="submission" date="2024-07" db="EMBL/GenBank/DDBJ databases">
        <authorList>
            <person name="Akdeniz Z."/>
        </authorList>
    </citation>
    <scope>NUCLEOTIDE SEQUENCE [LARGE SCALE GENOMIC DNA]</scope>
</reference>
<dbReference type="Gene3D" id="3.80.10.10">
    <property type="entry name" value="Ribonuclease Inhibitor"/>
    <property type="match status" value="7"/>
</dbReference>
<name>A0AA86UDS4_9EUKA</name>
<gene>
    <name evidence="3" type="ORF">HINF_LOCUS34772</name>
    <name evidence="4" type="ORF">HINF_LOCUS51923</name>
</gene>
<keyword evidence="1" id="KW-0433">Leucine-rich repeat</keyword>
<dbReference type="PROSITE" id="PS51450">
    <property type="entry name" value="LRR"/>
    <property type="match status" value="19"/>
</dbReference>
<evidence type="ECO:0000313" key="3">
    <source>
        <dbReference type="EMBL" id="CAI9947127.1"/>
    </source>
</evidence>
<dbReference type="Pfam" id="PF12799">
    <property type="entry name" value="LRR_4"/>
    <property type="match status" value="1"/>
</dbReference>
<dbReference type="InterPro" id="IPR050836">
    <property type="entry name" value="SDS22/Internalin_LRR"/>
</dbReference>
<dbReference type="SUPFAM" id="SSF52058">
    <property type="entry name" value="L domain-like"/>
    <property type="match status" value="3"/>
</dbReference>
<protein>
    <submittedName>
        <fullName evidence="3">Leucine rich repeats-containing protein</fullName>
    </submittedName>
    <submittedName>
        <fullName evidence="4">Leucine_rich repeats-containing protein</fullName>
    </submittedName>
</protein>
<evidence type="ECO:0000313" key="5">
    <source>
        <dbReference type="Proteomes" id="UP001642409"/>
    </source>
</evidence>
<dbReference type="PANTHER" id="PTHR46652:SF8">
    <property type="entry name" value="LEUCINE RICH REPEAT CONTAINING 23"/>
    <property type="match status" value="1"/>
</dbReference>
<dbReference type="EMBL" id="CATOUU010000773">
    <property type="protein sequence ID" value="CAI9947127.1"/>
    <property type="molecule type" value="Genomic_DNA"/>
</dbReference>
<comment type="caution">
    <text evidence="3">The sequence shown here is derived from an EMBL/GenBank/DDBJ whole genome shotgun (WGS) entry which is preliminary data.</text>
</comment>
<accession>A0AA86UDS4</accession>
<evidence type="ECO:0000313" key="4">
    <source>
        <dbReference type="EMBL" id="CAL6065611.1"/>
    </source>
</evidence>
<dbReference type="EMBL" id="CAXDID020000256">
    <property type="protein sequence ID" value="CAL6065611.1"/>
    <property type="molecule type" value="Genomic_DNA"/>
</dbReference>
<sequence length="1710" mass="196673">MQIVYDAKQIDRLKGQVVNGYLEISSDASITSFGFVDHWKLTSLKIVDCPNLSLERAPKLLTSLTITECGLKSTKGIDKAKLLKHLSLRNNSLSDLEDLDKLTALEELDLSFNQLYQIDLVSALIKLKSLNLRRNNLIVVKPVETLFELQFIDISDNQIQDLQYVKALPKLSWDMIAQQTEPVLVDYQKYLGDGSTEQEAKMFAASIINDQITSKQIIYDTKMIRKFKDKVQNGSLEISFDNNVTSFGFVDQFKLNSFKITNCPNLTLERAPKLLQYLTINECGLQRTEGIQNATQLTSLNLQNNLINDLKDLDKLTLLQNLDISNNQLFDITNVGKLMKLQTLNLQNNKLMICKPLEALKLLTNLQIDGNMLQDLIYVKKLEKFNWDMITEQNEPNNQDYHNFFNKMTQQKCSEALIQGYVTDLYNDSFISKQIIHDALMIRKYQTQVLKGKLIVQNDPILQSIEFVDYISVKELIVMNCYNLILERCPKKVLKLTVNSCNLSILQGIEHMVQLTDLNFSMNQLKDIQMLASLKNLTHLDLGQNNIEYINVLTNFKKLISLDFSQNLVADISAIAQLTQLQILDLSYNFISSLDDLSDLTSLVRLNVSKNNIVNINSLKGMINLVYLNISFNKIISLEIYKQLPKLHDLRLESNLIQNFEPIAQLQNVNKYWISNQLTPSDEDYMRSYNCTLPAVQNFIQQNVNDSSKNKLMLINKYKNQVTNDSRLSLNNEQQLNTIQFTDVLKVTDLEAINCQTITFDDYPKLLLRLKLNNCILKNDETQQYITNIYQLQQLTDIDLSSNRIQNIEELGALTNLKSVNLQDNIISRIAALKDLNLTYLNLNQNKIIFQQPLSRFSALNENFTISNNFISDNFELQNQNEPAVNNFKDVLGPNSTEQQAAELMNFVNYDKNMRTTFNSQTQNNSLTIKDDQNLFDIQFIRFLNIQQVIIEYCENAQITRKCKNFNVDEHGFVKNSLDVQIIQAPVNIRILKVNNCGLTHLTGIQQMKGLTELDLKNNKIVSIKELKDMMIEKIELEHNIIMDMTVLTGLKNYNTDWVQEQDEATDQDYTCYLEQTNTNLTLDKFKESILESKNLTQELIQKFGRRYEKDMIAKYQSNVNNNSLVVQNDNQIINLNFADDLNITSLTVNNCKNVKFVKEAAKITSFVINDSNISCVTGIESMNQLKTIELTNNPITSIKPIFSLTNITFLKINNSQITNITGIETMNQLTHVDLRNNCIVLIEPLKHLNNLKQVIIDNNFILDLEYLTNQDWVSQQKVPADANLQAYLTDTNSTLSLEAFKAQIAPKKAKSNQLIEPLLQKHDNDMRSKYQSQVNYNKIEFFSDTSIKDIKFLDQISVECLILNKCSNLSFRRASTQLLYLTLNDCNISDLEGLQQCQQLKKLELIKNTQIQSVKQVYSLVNLLSLTISNTKLTNLVGIQALSKLKYIDLRDNFIVSVEPLKPLQYIKQLLLDNNQILDMDHLTAMNNYNSDWIYYQKETEDAVLSRFISDTNLNITLQQLKSSFEAKKRRTAELIRDYPAAYDAKMKAKYLPITQKYVQDYPINKYPKGPNGYGPYLYIESDQELRDLRFVSELGVTDLSLCRCQNAHALRAPANLLRFQHYYSSLKTVKGVERLVELEFLNYNHSQSIVELNVSGLVKLKQLYVYRNKIRDLSGVDYLKAKGCCKDGLNISGQQQPIQEEIDEARLW</sequence>
<proteinExistence type="predicted"/>
<evidence type="ECO:0000256" key="1">
    <source>
        <dbReference type="ARBA" id="ARBA00022614"/>
    </source>
</evidence>
<dbReference type="InterPro" id="IPR001611">
    <property type="entry name" value="Leu-rich_rpt"/>
</dbReference>
<dbReference type="InterPro" id="IPR003591">
    <property type="entry name" value="Leu-rich_rpt_typical-subtyp"/>
</dbReference>
<reference evidence="3" key="1">
    <citation type="submission" date="2023-06" db="EMBL/GenBank/DDBJ databases">
        <authorList>
            <person name="Kurt Z."/>
        </authorList>
    </citation>
    <scope>NUCLEOTIDE SEQUENCE</scope>
</reference>
<dbReference type="SMART" id="SM00369">
    <property type="entry name" value="LRR_TYP"/>
    <property type="match status" value="12"/>
</dbReference>